<organism evidence="1 2">
    <name type="scientific">Hordeum vulgare subsp. vulgare</name>
    <name type="common">Domesticated barley</name>
    <dbReference type="NCBI Taxonomy" id="112509"/>
    <lineage>
        <taxon>Eukaryota</taxon>
        <taxon>Viridiplantae</taxon>
        <taxon>Streptophyta</taxon>
        <taxon>Embryophyta</taxon>
        <taxon>Tracheophyta</taxon>
        <taxon>Spermatophyta</taxon>
        <taxon>Magnoliopsida</taxon>
        <taxon>Liliopsida</taxon>
        <taxon>Poales</taxon>
        <taxon>Poaceae</taxon>
        <taxon>BOP clade</taxon>
        <taxon>Pooideae</taxon>
        <taxon>Triticodae</taxon>
        <taxon>Triticeae</taxon>
        <taxon>Hordeinae</taxon>
        <taxon>Hordeum</taxon>
    </lineage>
</organism>
<keyword evidence="2" id="KW-1185">Reference proteome</keyword>
<proteinExistence type="predicted"/>
<dbReference type="Gramene" id="HORVU.MOREX.r2.3HG0239510.1">
    <property type="protein sequence ID" value="HORVU.MOREX.r2.3HG0239510.1.CDS.1"/>
    <property type="gene ID" value="HORVU.MOREX.r2.3HG0239510"/>
</dbReference>
<sequence length="107" mass="11582">MLQHVDPVRRPTESCSVTIPSSAVDQAVFFLRSHAVTLSATDGVNASSPVVVGRALEAQLSVPVHSLRVTTHHPEHFFVIFTQPTHQVNAVRRGSMRVDGAVFNIAS</sequence>
<reference evidence="1" key="3">
    <citation type="submission" date="2022-01" db="UniProtKB">
        <authorList>
            <consortium name="EnsemblPlants"/>
        </authorList>
    </citation>
    <scope>IDENTIFICATION</scope>
    <source>
        <strain evidence="1">subsp. vulgare</strain>
    </source>
</reference>
<dbReference type="Gramene" id="HORVU.MOREX.r3.3HG0288510.1">
    <property type="protein sequence ID" value="HORVU.MOREX.r3.3HG0288510.1.CDS1"/>
    <property type="gene ID" value="HORVU.MOREX.r3.3HG0288510"/>
</dbReference>
<accession>A0A8I7BAB4</accession>
<dbReference type="PANTHER" id="PTHR33087:SF47">
    <property type="entry name" value="DUF4283 DOMAIN-CONTAINING PROTEIN"/>
    <property type="match status" value="1"/>
</dbReference>
<evidence type="ECO:0000313" key="2">
    <source>
        <dbReference type="Proteomes" id="UP000011116"/>
    </source>
</evidence>
<dbReference type="EnsemblPlants" id="HORVU.MOREX.r3.3HG0288510.1">
    <property type="protein sequence ID" value="HORVU.MOREX.r3.3HG0288510.1.CDS1"/>
    <property type="gene ID" value="HORVU.MOREX.r3.3HG0288510"/>
</dbReference>
<reference evidence="1" key="2">
    <citation type="submission" date="2020-10" db="EMBL/GenBank/DDBJ databases">
        <authorList>
            <person name="Scholz U."/>
            <person name="Mascher M."/>
            <person name="Fiebig A."/>
        </authorList>
    </citation>
    <scope>NUCLEOTIDE SEQUENCE [LARGE SCALE GENOMIC DNA]</scope>
    <source>
        <strain evidence="1">cv. Morex</strain>
    </source>
</reference>
<name>A0A8I7BAB4_HORVV</name>
<reference evidence="2" key="1">
    <citation type="journal article" date="2012" name="Nature">
        <title>A physical, genetic and functional sequence assembly of the barley genome.</title>
        <authorList>
            <consortium name="The International Barley Genome Sequencing Consortium"/>
            <person name="Mayer K.F."/>
            <person name="Waugh R."/>
            <person name="Brown J.W."/>
            <person name="Schulman A."/>
            <person name="Langridge P."/>
            <person name="Platzer M."/>
            <person name="Fincher G.B."/>
            <person name="Muehlbauer G.J."/>
            <person name="Sato K."/>
            <person name="Close T.J."/>
            <person name="Wise R.P."/>
            <person name="Stein N."/>
        </authorList>
    </citation>
    <scope>NUCLEOTIDE SEQUENCE [LARGE SCALE GENOMIC DNA]</scope>
    <source>
        <strain evidence="2">cv. Morex</strain>
    </source>
</reference>
<evidence type="ECO:0000313" key="1">
    <source>
        <dbReference type="EnsemblPlants" id="HORVU.MOREX.r3.3HG0288510.1.CDS1"/>
    </source>
</evidence>
<dbReference type="InterPro" id="IPR053253">
    <property type="entry name" value="Sex_diff_modulator"/>
</dbReference>
<dbReference type="PANTHER" id="PTHR33087">
    <property type="entry name" value="OS07G0539200 PROTEIN"/>
    <property type="match status" value="1"/>
</dbReference>
<protein>
    <submittedName>
        <fullName evidence="1">Uncharacterized protein</fullName>
    </submittedName>
</protein>
<dbReference type="Proteomes" id="UP000011116">
    <property type="component" value="Chromosome 3H"/>
</dbReference>
<dbReference type="AlphaFoldDB" id="A0A8I7BAB4"/>